<dbReference type="Gene3D" id="4.10.280.10">
    <property type="entry name" value="Helix-loop-helix DNA-binding domain"/>
    <property type="match status" value="1"/>
</dbReference>
<evidence type="ECO:0000256" key="1">
    <source>
        <dbReference type="ARBA" id="ARBA00004123"/>
    </source>
</evidence>
<feature type="region of interest" description="Disordered" evidence="6">
    <location>
        <begin position="185"/>
        <end position="213"/>
    </location>
</feature>
<keyword evidence="4" id="KW-0804">Transcription</keyword>
<comment type="subcellular location">
    <subcellularLocation>
        <location evidence="1">Nucleus</location>
    </subcellularLocation>
</comment>
<proteinExistence type="inferred from homology"/>
<dbReference type="InterPro" id="IPR045843">
    <property type="entry name" value="IND-like"/>
</dbReference>
<dbReference type="GO" id="GO:0005634">
    <property type="term" value="C:nucleus"/>
    <property type="evidence" value="ECO:0007669"/>
    <property type="project" value="UniProtKB-SubCell"/>
</dbReference>
<dbReference type="SUPFAM" id="SSF47459">
    <property type="entry name" value="HLH, helix-loop-helix DNA-binding domain"/>
    <property type="match status" value="1"/>
</dbReference>
<accession>A0A835U8L3</accession>
<feature type="domain" description="BHLH" evidence="7">
    <location>
        <begin position="199"/>
        <end position="248"/>
    </location>
</feature>
<name>A0A835U8L3_VANPL</name>
<protein>
    <recommendedName>
        <fullName evidence="7">BHLH domain-containing protein</fullName>
    </recommendedName>
</protein>
<dbReference type="PANTHER" id="PTHR45914">
    <property type="entry name" value="TRANSCRIPTION FACTOR HEC3-RELATED"/>
    <property type="match status" value="1"/>
</dbReference>
<dbReference type="AlphaFoldDB" id="A0A835U8L3"/>
<evidence type="ECO:0000256" key="6">
    <source>
        <dbReference type="SAM" id="MobiDB-lite"/>
    </source>
</evidence>
<dbReference type="PANTHER" id="PTHR45914:SF12">
    <property type="entry name" value="TRANSCRIPTION FACTOR BHLH87"/>
    <property type="match status" value="1"/>
</dbReference>
<keyword evidence="10" id="KW-1185">Reference proteome</keyword>
<evidence type="ECO:0000256" key="5">
    <source>
        <dbReference type="ARBA" id="ARBA00023242"/>
    </source>
</evidence>
<organism evidence="8 11">
    <name type="scientific">Vanilla planifolia</name>
    <name type="common">Vanilla</name>
    <dbReference type="NCBI Taxonomy" id="51239"/>
    <lineage>
        <taxon>Eukaryota</taxon>
        <taxon>Viridiplantae</taxon>
        <taxon>Streptophyta</taxon>
        <taxon>Embryophyta</taxon>
        <taxon>Tracheophyta</taxon>
        <taxon>Spermatophyta</taxon>
        <taxon>Magnoliopsida</taxon>
        <taxon>Liliopsida</taxon>
        <taxon>Asparagales</taxon>
        <taxon>Orchidaceae</taxon>
        <taxon>Vanilloideae</taxon>
        <taxon>Vanilleae</taxon>
        <taxon>Vanilla</taxon>
    </lineage>
</organism>
<dbReference type="EMBL" id="JADCNL010000002">
    <property type="protein sequence ID" value="KAG0493080.1"/>
    <property type="molecule type" value="Genomic_DNA"/>
</dbReference>
<dbReference type="GO" id="GO:0003700">
    <property type="term" value="F:DNA-binding transcription factor activity"/>
    <property type="evidence" value="ECO:0007669"/>
    <property type="project" value="InterPro"/>
</dbReference>
<comment type="caution">
    <text evidence="8">The sequence shown here is derived from an EMBL/GenBank/DDBJ whole genome shotgun (WGS) entry which is preliminary data.</text>
</comment>
<reference evidence="10 11" key="1">
    <citation type="journal article" date="2020" name="Nat. Food">
        <title>A phased Vanilla planifolia genome enables genetic improvement of flavour and production.</title>
        <authorList>
            <person name="Hasing T."/>
            <person name="Tang H."/>
            <person name="Brym M."/>
            <person name="Khazi F."/>
            <person name="Huang T."/>
            <person name="Chambers A.H."/>
        </authorList>
    </citation>
    <scope>NUCLEOTIDE SEQUENCE [LARGE SCALE GENOMIC DNA]</scope>
    <source>
        <tissue evidence="8">Leaf</tissue>
    </source>
</reference>
<dbReference type="CDD" id="cd11454">
    <property type="entry name" value="bHLH_AtIND_like"/>
    <property type="match status" value="1"/>
</dbReference>
<dbReference type="Pfam" id="PF00010">
    <property type="entry name" value="HLH"/>
    <property type="match status" value="1"/>
</dbReference>
<evidence type="ECO:0000259" key="7">
    <source>
        <dbReference type="PROSITE" id="PS50888"/>
    </source>
</evidence>
<dbReference type="InterPro" id="IPR036638">
    <property type="entry name" value="HLH_DNA-bd_sf"/>
</dbReference>
<sequence>MDTLGWDNTTVFRKELGVPSFIWSSKYSSFSEANSNSNLDLLQEILQLESEANLFLQQQEAIPCPASEAALAETTSSHELCSLPPSLCFTGTYNLLSCSGIPSSCESVYTQNKKTHNHVSKRKWEGSSNGGLEISFGEPAKVKKQRSQSIDFAKKGDHEADAEAMEQVKEMIYQAAAFRPVSLGEEAAAEKPKRKNVRISDDPQTAAARQRRERVSQRLRVLQRLVPGGEKMDTASMLDEAANYIKYLKAQVKALEKHGAGGGGNLLSFPLSFSCCFPK</sequence>
<evidence type="ECO:0000313" key="10">
    <source>
        <dbReference type="Proteomes" id="UP000636800"/>
    </source>
</evidence>
<evidence type="ECO:0000256" key="2">
    <source>
        <dbReference type="ARBA" id="ARBA00005510"/>
    </source>
</evidence>
<dbReference type="GO" id="GO:0046983">
    <property type="term" value="F:protein dimerization activity"/>
    <property type="evidence" value="ECO:0007669"/>
    <property type="project" value="InterPro"/>
</dbReference>
<dbReference type="Proteomes" id="UP000636800">
    <property type="component" value="Chromosome 2"/>
</dbReference>
<keyword evidence="3" id="KW-0805">Transcription regulation</keyword>
<gene>
    <name evidence="9" type="ORF">HPP92_006478</name>
    <name evidence="8" type="ORF">HPP92_026890</name>
</gene>
<evidence type="ECO:0000313" key="11">
    <source>
        <dbReference type="Proteomes" id="UP000639772"/>
    </source>
</evidence>
<comment type="similarity">
    <text evidence="2">Belongs to the bHLH protein family.</text>
</comment>
<dbReference type="EMBL" id="JADCNM010000134">
    <property type="protein sequence ID" value="KAG0450161.1"/>
    <property type="molecule type" value="Genomic_DNA"/>
</dbReference>
<evidence type="ECO:0000256" key="3">
    <source>
        <dbReference type="ARBA" id="ARBA00023015"/>
    </source>
</evidence>
<dbReference type="Proteomes" id="UP000639772">
    <property type="component" value="Unassembled WGS sequence"/>
</dbReference>
<keyword evidence="5" id="KW-0539">Nucleus</keyword>
<evidence type="ECO:0000313" key="9">
    <source>
        <dbReference type="EMBL" id="KAG0493080.1"/>
    </source>
</evidence>
<dbReference type="InterPro" id="IPR011598">
    <property type="entry name" value="bHLH_dom"/>
</dbReference>
<dbReference type="PROSITE" id="PS50888">
    <property type="entry name" value="BHLH"/>
    <property type="match status" value="1"/>
</dbReference>
<evidence type="ECO:0000313" key="8">
    <source>
        <dbReference type="EMBL" id="KAG0450161.1"/>
    </source>
</evidence>
<dbReference type="OrthoDB" id="2017571at2759"/>
<evidence type="ECO:0000256" key="4">
    <source>
        <dbReference type="ARBA" id="ARBA00023163"/>
    </source>
</evidence>
<dbReference type="SMART" id="SM00353">
    <property type="entry name" value="HLH"/>
    <property type="match status" value="1"/>
</dbReference>